<accession>A0A8B9XS77</accession>
<dbReference type="GO" id="GO:0008270">
    <property type="term" value="F:zinc ion binding"/>
    <property type="evidence" value="ECO:0007669"/>
    <property type="project" value="UniProtKB-KW"/>
</dbReference>
<dbReference type="InterPro" id="IPR000571">
    <property type="entry name" value="Znf_CCCH"/>
</dbReference>
<evidence type="ECO:0000256" key="3">
    <source>
        <dbReference type="ARBA" id="ARBA00022723"/>
    </source>
</evidence>
<keyword evidence="5 6" id="KW-0862">Zinc</keyword>
<dbReference type="Ensembl" id="ENSBGRT00000030361.1">
    <property type="protein sequence ID" value="ENSBGRP00000026297.1"/>
    <property type="gene ID" value="ENSBGRG00000016542.1"/>
</dbReference>
<keyword evidence="10" id="KW-1185">Reference proteome</keyword>
<dbReference type="SUPFAM" id="SSF57850">
    <property type="entry name" value="RING/U-box"/>
    <property type="match status" value="1"/>
</dbReference>
<evidence type="ECO:0000256" key="1">
    <source>
        <dbReference type="ARBA" id="ARBA00000900"/>
    </source>
</evidence>
<dbReference type="SMART" id="SM00184">
    <property type="entry name" value="RING"/>
    <property type="match status" value="1"/>
</dbReference>
<proteinExistence type="predicted"/>
<name>A0A8B9XS77_BOSMU</name>
<dbReference type="PANTHER" id="PTHR11224">
    <property type="entry name" value="MAKORIN-RELATED"/>
    <property type="match status" value="1"/>
</dbReference>
<dbReference type="GO" id="GO:0061630">
    <property type="term" value="F:ubiquitin protein ligase activity"/>
    <property type="evidence" value="ECO:0007669"/>
    <property type="project" value="UniProtKB-EC"/>
</dbReference>
<feature type="domain" description="RING-type" evidence="7">
    <location>
        <begin position="197"/>
        <end position="252"/>
    </location>
</feature>
<dbReference type="SUPFAM" id="SSF90229">
    <property type="entry name" value="CCCH zinc finger"/>
    <property type="match status" value="1"/>
</dbReference>
<evidence type="ECO:0000256" key="4">
    <source>
        <dbReference type="ARBA" id="ARBA00022771"/>
    </source>
</evidence>
<dbReference type="InterPro" id="IPR036855">
    <property type="entry name" value="Znf_CCCH_sf"/>
</dbReference>
<dbReference type="PROSITE" id="PS50089">
    <property type="entry name" value="ZF_RING_2"/>
    <property type="match status" value="1"/>
</dbReference>
<dbReference type="GO" id="GO:0000209">
    <property type="term" value="P:protein polyubiquitination"/>
    <property type="evidence" value="ECO:0007669"/>
    <property type="project" value="InterPro"/>
</dbReference>
<protein>
    <recommendedName>
        <fullName evidence="2">RING-type E3 ubiquitin transferase</fullName>
        <ecNumber evidence="2">2.3.2.27</ecNumber>
    </recommendedName>
</protein>
<evidence type="ECO:0000313" key="9">
    <source>
        <dbReference type="Ensembl" id="ENSBGRP00000026297.1"/>
    </source>
</evidence>
<dbReference type="Gene3D" id="3.30.40.10">
    <property type="entry name" value="Zinc/RING finger domain, C3HC4 (zinc finger)"/>
    <property type="match status" value="1"/>
</dbReference>
<dbReference type="EC" id="2.3.2.27" evidence="2"/>
<dbReference type="PANTHER" id="PTHR11224:SF39">
    <property type="entry name" value="RING-TYPE E3 UBIQUITIN TRANSFERASE"/>
    <property type="match status" value="1"/>
</dbReference>
<dbReference type="InterPro" id="IPR045072">
    <property type="entry name" value="MKRN-like"/>
</dbReference>
<evidence type="ECO:0000313" key="10">
    <source>
        <dbReference type="Proteomes" id="UP000694520"/>
    </source>
</evidence>
<keyword evidence="4 6" id="KW-0863">Zinc-finger</keyword>
<feature type="zinc finger region" description="C3H1-type" evidence="6">
    <location>
        <begin position="49"/>
        <end position="76"/>
    </location>
</feature>
<dbReference type="GeneTree" id="ENSGT00950000183077"/>
<dbReference type="SMART" id="SM00356">
    <property type="entry name" value="ZnF_C3H1"/>
    <property type="match status" value="2"/>
</dbReference>
<feature type="domain" description="C3H1-type" evidence="8">
    <location>
        <begin position="49"/>
        <end position="76"/>
    </location>
</feature>
<sequence>MRGHSWDGLCRAQWWWPRWGSSPYSQRSRRKADQGPCGWRSSRCFPRDQKASQVCRYFQRGFCFHGEGCSYQHLPSPCHLQWGRHHSEPHVTLPGPRLGLTRRGSEPSYLPSAAVSWGCIGANPDMELGPEGLFGKVEDAGGSSRESLSLPSADGDHHYFLKPPPQSDPVREFLAPFQSFDLEVQQRVQDSSQDVVCGICMDKVWDKPEEAERLFGILPNCSHAHCLGCLRAWRKSRGDFPPGVIKACPQCRVHSSYIIPCRFWVSQGPEKEQLIRNFKAQTSQIQCRFFMRENGRCPFKSDCIYLHQLPDEAPSFDPLWPESMQLASVVGTPVFLGGTEPDEGVFFMDRALGVAFWGSELLLDPNSSYKCLL</sequence>
<dbReference type="InterPro" id="IPR001841">
    <property type="entry name" value="Znf_RING"/>
</dbReference>
<dbReference type="AlphaFoldDB" id="A0A8B9XS77"/>
<evidence type="ECO:0000256" key="2">
    <source>
        <dbReference type="ARBA" id="ARBA00012483"/>
    </source>
</evidence>
<evidence type="ECO:0000256" key="6">
    <source>
        <dbReference type="PROSITE-ProRule" id="PRU00723"/>
    </source>
</evidence>
<keyword evidence="3 6" id="KW-0479">Metal-binding</keyword>
<evidence type="ECO:0000259" key="7">
    <source>
        <dbReference type="PROSITE" id="PS50089"/>
    </source>
</evidence>
<dbReference type="Gene3D" id="4.10.1000.10">
    <property type="entry name" value="Zinc finger, CCCH-type"/>
    <property type="match status" value="1"/>
</dbReference>
<organism evidence="9 10">
    <name type="scientific">Bos mutus grunniens</name>
    <name type="common">Wild yak</name>
    <name type="synonym">Bos grunniens</name>
    <dbReference type="NCBI Taxonomy" id="30521"/>
    <lineage>
        <taxon>Eukaryota</taxon>
        <taxon>Metazoa</taxon>
        <taxon>Chordata</taxon>
        <taxon>Craniata</taxon>
        <taxon>Vertebrata</taxon>
        <taxon>Euteleostomi</taxon>
        <taxon>Mammalia</taxon>
        <taxon>Eutheria</taxon>
        <taxon>Laurasiatheria</taxon>
        <taxon>Artiodactyla</taxon>
        <taxon>Ruminantia</taxon>
        <taxon>Pecora</taxon>
        <taxon>Bovidae</taxon>
        <taxon>Bovinae</taxon>
        <taxon>Bos</taxon>
    </lineage>
</organism>
<dbReference type="PROSITE" id="PS50103">
    <property type="entry name" value="ZF_C3H1"/>
    <property type="match status" value="2"/>
</dbReference>
<evidence type="ECO:0000256" key="5">
    <source>
        <dbReference type="ARBA" id="ARBA00022833"/>
    </source>
</evidence>
<comment type="catalytic activity">
    <reaction evidence="1">
        <text>S-ubiquitinyl-[E2 ubiquitin-conjugating enzyme]-L-cysteine + [acceptor protein]-L-lysine = [E2 ubiquitin-conjugating enzyme]-L-cysteine + N(6)-ubiquitinyl-[acceptor protein]-L-lysine.</text>
        <dbReference type="EC" id="2.3.2.27"/>
    </reaction>
</comment>
<evidence type="ECO:0000259" key="8">
    <source>
        <dbReference type="PROSITE" id="PS50103"/>
    </source>
</evidence>
<feature type="zinc finger region" description="C3H1-type" evidence="6">
    <location>
        <begin position="281"/>
        <end position="310"/>
    </location>
</feature>
<dbReference type="Proteomes" id="UP000694520">
    <property type="component" value="Chromosome 24"/>
</dbReference>
<reference evidence="9" key="3">
    <citation type="submission" date="2025-09" db="UniProtKB">
        <authorList>
            <consortium name="Ensembl"/>
        </authorList>
    </citation>
    <scope>IDENTIFICATION</scope>
</reference>
<dbReference type="InterPro" id="IPR013083">
    <property type="entry name" value="Znf_RING/FYVE/PHD"/>
</dbReference>
<reference evidence="9" key="1">
    <citation type="submission" date="2019-05" db="EMBL/GenBank/DDBJ databases">
        <authorList>
            <person name="Zhang S."/>
            <person name="Liu J."/>
        </authorList>
    </citation>
    <scope>NUCLEOTIDE SEQUENCE [LARGE SCALE GENOMIC DNA]</scope>
</reference>
<feature type="domain" description="C3H1-type" evidence="8">
    <location>
        <begin position="281"/>
        <end position="310"/>
    </location>
</feature>
<reference evidence="9" key="2">
    <citation type="submission" date="2025-08" db="UniProtKB">
        <authorList>
            <consortium name="Ensembl"/>
        </authorList>
    </citation>
    <scope>IDENTIFICATION</scope>
</reference>